<evidence type="ECO:0000313" key="4">
    <source>
        <dbReference type="Proteomes" id="UP001143981"/>
    </source>
</evidence>
<comment type="caution">
    <text evidence="3">The sequence shown here is derived from an EMBL/GenBank/DDBJ whole genome shotgun (WGS) entry which is preliminary data.</text>
</comment>
<dbReference type="AlphaFoldDB" id="A0A9W7XY87"/>
<feature type="domain" description="Obg" evidence="2">
    <location>
        <begin position="1"/>
        <end position="131"/>
    </location>
</feature>
<dbReference type="Pfam" id="PF01018">
    <property type="entry name" value="GTP1_OBG"/>
    <property type="match status" value="1"/>
</dbReference>
<dbReference type="PROSITE" id="PS51883">
    <property type="entry name" value="OBG"/>
    <property type="match status" value="1"/>
</dbReference>
<dbReference type="Proteomes" id="UP001143981">
    <property type="component" value="Unassembled WGS sequence"/>
</dbReference>
<name>A0A9W7XY87_9FUNG</name>
<proteinExistence type="predicted"/>
<dbReference type="OrthoDB" id="347018at2759"/>
<protein>
    <recommendedName>
        <fullName evidence="2">Obg domain-containing protein</fullName>
    </recommendedName>
</protein>
<reference evidence="3" key="1">
    <citation type="submission" date="2022-07" db="EMBL/GenBank/DDBJ databases">
        <title>Phylogenomic reconstructions and comparative analyses of Kickxellomycotina fungi.</title>
        <authorList>
            <person name="Reynolds N.K."/>
            <person name="Stajich J.E."/>
            <person name="Barry K."/>
            <person name="Grigoriev I.V."/>
            <person name="Crous P."/>
            <person name="Smith M.E."/>
        </authorList>
    </citation>
    <scope>NUCLEOTIDE SEQUENCE</scope>
    <source>
        <strain evidence="3">BCRC 34381</strain>
    </source>
</reference>
<feature type="non-terminal residue" evidence="3">
    <location>
        <position position="131"/>
    </location>
</feature>
<keyword evidence="4" id="KW-1185">Reference proteome</keyword>
<feature type="region of interest" description="Disordered" evidence="1">
    <location>
        <begin position="1"/>
        <end position="104"/>
    </location>
</feature>
<dbReference type="InterPro" id="IPR006169">
    <property type="entry name" value="GTP1_OBG_dom"/>
</dbReference>
<gene>
    <name evidence="3" type="ORF">LPJ61_006029</name>
</gene>
<evidence type="ECO:0000313" key="3">
    <source>
        <dbReference type="EMBL" id="KAJ1721566.1"/>
    </source>
</evidence>
<dbReference type="Gene3D" id="2.70.210.12">
    <property type="entry name" value="GTP1/OBG domain"/>
    <property type="match status" value="1"/>
</dbReference>
<evidence type="ECO:0000256" key="1">
    <source>
        <dbReference type="SAM" id="MobiDB-lite"/>
    </source>
</evidence>
<feature type="compositionally biased region" description="Gly residues" evidence="1">
    <location>
        <begin position="72"/>
        <end position="84"/>
    </location>
</feature>
<dbReference type="GO" id="GO:0042254">
    <property type="term" value="P:ribosome biogenesis"/>
    <property type="evidence" value="ECO:0007669"/>
    <property type="project" value="UniProtKB-UniRule"/>
</dbReference>
<organism evidence="3 4">
    <name type="scientific">Coemansia biformis</name>
    <dbReference type="NCBI Taxonomy" id="1286918"/>
    <lineage>
        <taxon>Eukaryota</taxon>
        <taxon>Fungi</taxon>
        <taxon>Fungi incertae sedis</taxon>
        <taxon>Zoopagomycota</taxon>
        <taxon>Kickxellomycotina</taxon>
        <taxon>Kickxellomycetes</taxon>
        <taxon>Kickxellales</taxon>
        <taxon>Kickxellaceae</taxon>
        <taxon>Coemansia</taxon>
    </lineage>
</organism>
<dbReference type="InterPro" id="IPR036726">
    <property type="entry name" value="GTP1_OBG_dom_sf"/>
</dbReference>
<dbReference type="EMBL" id="JANBOI010002480">
    <property type="protein sequence ID" value="KAJ1721566.1"/>
    <property type="molecule type" value="Genomic_DNA"/>
</dbReference>
<dbReference type="SUPFAM" id="SSF82051">
    <property type="entry name" value="Obg GTP-binding protein N-terminal domain"/>
    <property type="match status" value="1"/>
</dbReference>
<sequence>MVDENETSLSCVKQRIRARPGMNGKGKAMHGPRGSDLVVRVPKGTVVREIPGPQRAPRHKADRGGASEPGRAGDGGGVHDGGMGFLDALEEQLSQEARAREQDRDSLFVHYPRWEDRNDLSRVPLPAEFRA</sequence>
<accession>A0A9W7XY87</accession>
<evidence type="ECO:0000259" key="2">
    <source>
        <dbReference type="PROSITE" id="PS51883"/>
    </source>
</evidence>